<dbReference type="STRING" id="698492.A0A0E9NQJ9"/>
<evidence type="ECO:0000313" key="2">
    <source>
        <dbReference type="EMBL" id="GAO51941.1"/>
    </source>
</evidence>
<reference evidence="2 3" key="3">
    <citation type="journal article" date="2015" name="Genome Announc.">
        <title>Draft Genome Sequence of the Archiascomycetous Yeast Saitoella complicata.</title>
        <authorList>
            <person name="Yamauchi K."/>
            <person name="Kondo S."/>
            <person name="Hamamoto M."/>
            <person name="Takahashi Y."/>
            <person name="Ogura Y."/>
            <person name="Hayashi T."/>
            <person name="Nishida H."/>
        </authorList>
    </citation>
    <scope>NUCLEOTIDE SEQUENCE [LARGE SCALE GENOMIC DNA]</scope>
    <source>
        <strain evidence="2 3">NRRL Y-17804</strain>
    </source>
</reference>
<dbReference type="InterPro" id="IPR009348">
    <property type="entry name" value="NPR2-like"/>
</dbReference>
<comment type="similarity">
    <text evidence="1">Belongs to the NPR2 family.</text>
</comment>
<dbReference type="Pfam" id="PF06218">
    <property type="entry name" value="NPR2"/>
    <property type="match status" value="2"/>
</dbReference>
<accession>A0A0E9NQJ9</accession>
<gene>
    <name evidence="2" type="ORF">G7K_6029-t1</name>
</gene>
<dbReference type="AlphaFoldDB" id="A0A0E9NQJ9"/>
<dbReference type="GO" id="GO:0010508">
    <property type="term" value="P:positive regulation of autophagy"/>
    <property type="evidence" value="ECO:0007669"/>
    <property type="project" value="TreeGrafter"/>
</dbReference>
<dbReference type="PANTHER" id="PTHR12991">
    <property type="entry name" value="NITROGEN PERMEASE REGULATOR 2/TUMOR SUPPRESSOR CANDIDATE 4"/>
    <property type="match status" value="1"/>
</dbReference>
<proteinExistence type="inferred from homology"/>
<dbReference type="EMBL" id="BACD03000055">
    <property type="protein sequence ID" value="GAO51941.1"/>
    <property type="molecule type" value="Genomic_DNA"/>
</dbReference>
<evidence type="ECO:0000256" key="1">
    <source>
        <dbReference type="ARBA" id="ARBA00008433"/>
    </source>
</evidence>
<dbReference type="GO" id="GO:1990130">
    <property type="term" value="C:GATOR1 complex"/>
    <property type="evidence" value="ECO:0007669"/>
    <property type="project" value="TreeGrafter"/>
</dbReference>
<dbReference type="PANTHER" id="PTHR12991:SF10">
    <property type="entry name" value="GATOR COMPLEX PROTEIN NPRL2"/>
    <property type="match status" value="1"/>
</dbReference>
<reference evidence="2 3" key="2">
    <citation type="journal article" date="2014" name="J. Gen. Appl. Microbiol.">
        <title>The early diverging ascomycetous budding yeast Saitoella complicata has three histone deacetylases belonging to the Clr6, Hos2, and Rpd3 lineages.</title>
        <authorList>
            <person name="Nishida H."/>
            <person name="Matsumoto T."/>
            <person name="Kondo S."/>
            <person name="Hamamoto M."/>
            <person name="Yoshikawa H."/>
        </authorList>
    </citation>
    <scope>NUCLEOTIDE SEQUENCE [LARGE SCALE GENOMIC DNA]</scope>
    <source>
        <strain evidence="2 3">NRRL Y-17804</strain>
    </source>
</reference>
<name>A0A0E9NQJ9_SAICN</name>
<dbReference type="GO" id="GO:0005774">
    <property type="term" value="C:vacuolar membrane"/>
    <property type="evidence" value="ECO:0007669"/>
    <property type="project" value="TreeGrafter"/>
</dbReference>
<evidence type="ECO:0000313" key="3">
    <source>
        <dbReference type="Proteomes" id="UP000033140"/>
    </source>
</evidence>
<protein>
    <recommendedName>
        <fullName evidence="4">Nitrogen permease regulator 2</fullName>
    </recommendedName>
</protein>
<sequence>MAAYKSTPSDFPPRLVAIFFAVFDPQLGPHVLHQVPSASIHPQSPSALFDFEALSEYIIPKPQLCSRLIQICSRGYRVLGWPICMVDKKYERNALMFNLCCVFEEGADSSCYVSIVRRLNRVFKRLEEQNAFISNPQNALQIHNIIEQVFEDLNNYCECMIPINDANTINLKLFPSYPQPPPVKAYHVPILTVRLEALMDVNWDLTMQKVIPFIDGINSVRRISDIADVDYVLAKKCMEHLLYYGCLLMTDIFQFSNVYAPTPLLENIVTDPPLQHECQAYVSSHGPSSAPKIPFARLFELYCSLRQGTRLTEWMEANETKLEGIDVRRFVSFGCIKGFLYRVRRYPVLEEGVEGSTGAGSGRKGVPLMRYLDGTSTFDEIATDLQCPPAQIEKALKGLPSTASLLFL</sequence>
<comment type="caution">
    <text evidence="2">The sequence shown here is derived from an EMBL/GenBank/DDBJ whole genome shotgun (WGS) entry which is preliminary data.</text>
</comment>
<evidence type="ECO:0008006" key="4">
    <source>
        <dbReference type="Google" id="ProtNLM"/>
    </source>
</evidence>
<dbReference type="Proteomes" id="UP000033140">
    <property type="component" value="Unassembled WGS sequence"/>
</dbReference>
<dbReference type="OMA" id="IVMHKPD"/>
<dbReference type="GO" id="GO:1904262">
    <property type="term" value="P:negative regulation of TORC1 signaling"/>
    <property type="evidence" value="ECO:0007669"/>
    <property type="project" value="TreeGrafter"/>
</dbReference>
<organism evidence="2 3">
    <name type="scientific">Saitoella complicata (strain BCRC 22490 / CBS 7301 / JCM 7358 / NBRC 10748 / NRRL Y-17804)</name>
    <dbReference type="NCBI Taxonomy" id="698492"/>
    <lineage>
        <taxon>Eukaryota</taxon>
        <taxon>Fungi</taxon>
        <taxon>Dikarya</taxon>
        <taxon>Ascomycota</taxon>
        <taxon>Taphrinomycotina</taxon>
        <taxon>Taphrinomycotina incertae sedis</taxon>
        <taxon>Saitoella</taxon>
    </lineage>
</organism>
<keyword evidence="3" id="KW-1185">Reference proteome</keyword>
<dbReference type="GO" id="GO:0005096">
    <property type="term" value="F:GTPase activator activity"/>
    <property type="evidence" value="ECO:0007669"/>
    <property type="project" value="TreeGrafter"/>
</dbReference>
<reference evidence="2 3" key="1">
    <citation type="journal article" date="2011" name="J. Gen. Appl. Microbiol.">
        <title>Draft genome sequencing of the enigmatic yeast Saitoella complicata.</title>
        <authorList>
            <person name="Nishida H."/>
            <person name="Hamamoto M."/>
            <person name="Sugiyama J."/>
        </authorList>
    </citation>
    <scope>NUCLEOTIDE SEQUENCE [LARGE SCALE GENOMIC DNA]</scope>
    <source>
        <strain evidence="2 3">NRRL Y-17804</strain>
    </source>
</reference>